<dbReference type="PROSITE" id="PS00216">
    <property type="entry name" value="SUGAR_TRANSPORT_1"/>
    <property type="match status" value="1"/>
</dbReference>
<feature type="transmembrane region" description="Helical" evidence="9">
    <location>
        <begin position="153"/>
        <end position="177"/>
    </location>
</feature>
<protein>
    <submittedName>
        <fullName evidence="11">MFS transporter</fullName>
    </submittedName>
</protein>
<evidence type="ECO:0000313" key="11">
    <source>
        <dbReference type="EMBL" id="GJH24580.1"/>
    </source>
</evidence>
<evidence type="ECO:0000256" key="1">
    <source>
        <dbReference type="ARBA" id="ARBA00004651"/>
    </source>
</evidence>
<evidence type="ECO:0000256" key="6">
    <source>
        <dbReference type="ARBA" id="ARBA00022847"/>
    </source>
</evidence>
<feature type="transmembrane region" description="Helical" evidence="9">
    <location>
        <begin position="280"/>
        <end position="301"/>
    </location>
</feature>
<evidence type="ECO:0000256" key="2">
    <source>
        <dbReference type="ARBA" id="ARBA00008240"/>
    </source>
</evidence>
<evidence type="ECO:0000256" key="4">
    <source>
        <dbReference type="ARBA" id="ARBA00022475"/>
    </source>
</evidence>
<feature type="transmembrane region" description="Helical" evidence="9">
    <location>
        <begin position="243"/>
        <end position="260"/>
    </location>
</feature>
<feature type="transmembrane region" description="Helical" evidence="9">
    <location>
        <begin position="375"/>
        <end position="398"/>
    </location>
</feature>
<feature type="transmembrane region" description="Helical" evidence="9">
    <location>
        <begin position="54"/>
        <end position="77"/>
    </location>
</feature>
<feature type="transmembrane region" description="Helical" evidence="9">
    <location>
        <begin position="113"/>
        <end position="132"/>
    </location>
</feature>
<dbReference type="AlphaFoldDB" id="A0AA37I6Z9"/>
<dbReference type="PROSITE" id="PS00217">
    <property type="entry name" value="SUGAR_TRANSPORT_2"/>
    <property type="match status" value="1"/>
</dbReference>
<evidence type="ECO:0000256" key="7">
    <source>
        <dbReference type="ARBA" id="ARBA00022989"/>
    </source>
</evidence>
<comment type="similarity">
    <text evidence="2">Belongs to the major facilitator superfamily. Metabolite:H+ Symporter (MHS) family (TC 2.A.1.6) family.</text>
</comment>
<accession>A0AA37I6Z9</accession>
<name>A0AA37I6Z9_9BURK</name>
<dbReference type="InterPro" id="IPR051084">
    <property type="entry name" value="H+-coupled_symporters"/>
</dbReference>
<feature type="transmembrane region" description="Helical" evidence="9">
    <location>
        <begin position="308"/>
        <end position="325"/>
    </location>
</feature>
<feature type="transmembrane region" description="Helical" evidence="9">
    <location>
        <begin position="337"/>
        <end position="363"/>
    </location>
</feature>
<keyword evidence="7 9" id="KW-1133">Transmembrane helix</keyword>
<dbReference type="InterPro" id="IPR005829">
    <property type="entry name" value="Sugar_transporter_CS"/>
</dbReference>
<dbReference type="RefSeq" id="WP_238211022.1">
    <property type="nucleotide sequence ID" value="NZ_BPUS01000002.1"/>
</dbReference>
<dbReference type="Gene3D" id="1.20.1250.20">
    <property type="entry name" value="MFS general substrate transporter like domains"/>
    <property type="match status" value="2"/>
</dbReference>
<dbReference type="EMBL" id="BPUS01000002">
    <property type="protein sequence ID" value="GJH24580.1"/>
    <property type="molecule type" value="Genomic_DNA"/>
</dbReference>
<feature type="transmembrane region" description="Helical" evidence="9">
    <location>
        <begin position="17"/>
        <end position="42"/>
    </location>
</feature>
<dbReference type="PROSITE" id="PS50850">
    <property type="entry name" value="MFS"/>
    <property type="match status" value="1"/>
</dbReference>
<dbReference type="GO" id="GO:0015293">
    <property type="term" value="F:symporter activity"/>
    <property type="evidence" value="ECO:0007669"/>
    <property type="project" value="UniProtKB-KW"/>
</dbReference>
<dbReference type="SUPFAM" id="SSF103473">
    <property type="entry name" value="MFS general substrate transporter"/>
    <property type="match status" value="1"/>
</dbReference>
<proteinExistence type="inferred from homology"/>
<keyword evidence="3" id="KW-0813">Transport</keyword>
<comment type="subcellular location">
    <subcellularLocation>
        <location evidence="1">Cell membrane</location>
        <topology evidence="1">Multi-pass membrane protein</topology>
    </subcellularLocation>
</comment>
<dbReference type="InterPro" id="IPR036259">
    <property type="entry name" value="MFS_trans_sf"/>
</dbReference>
<comment type="caution">
    <text evidence="11">The sequence shown here is derived from an EMBL/GenBank/DDBJ whole genome shotgun (WGS) entry which is preliminary data.</text>
</comment>
<feature type="transmembrane region" description="Helical" evidence="9">
    <location>
        <begin position="404"/>
        <end position="421"/>
    </location>
</feature>
<sequence>MPNQAAQEVDTRTLRRVIAAASIGNFVEWFDFAAYGFLATILTREFFPSGDPTVGLLKTFAVFAVAFAFRPLGGLFFGVVGDRIGRKRTLAFTILMMAGATTLIGLLPTYASIGYWAPLLLTIIRCVQGFSAGGEYAGACAYVMEHAPRRRRAFFGSFVPVSTFSSFACAAVVAYALESSLSPAAMVDWGWRIPFLIAAPVGLIGVYLRVNLHETPAFKALEGNKEVAHAPLMETLHSQSGNILRLGAFVSVTALSFYTFTTYFATYMQVAGHLSRGTSLLVTVLALFFAAALCPLAGLFSDRVGRRATIASTCIFIIVSVYPAFTLGGSGELSRSLVGVALLAVGAVLSGVVTAPLLSEVFATKTRYTASAITYNLAYTIFGGTAPLVATWLISATGTNLSPAYYLIAVSIFAMIGGLSLRETSKTALEEAGHASAGASAAARSTTIPKGSTQ</sequence>
<evidence type="ECO:0000259" key="10">
    <source>
        <dbReference type="PROSITE" id="PS50850"/>
    </source>
</evidence>
<feature type="transmembrane region" description="Helical" evidence="9">
    <location>
        <begin position="189"/>
        <end position="210"/>
    </location>
</feature>
<evidence type="ECO:0000256" key="3">
    <source>
        <dbReference type="ARBA" id="ARBA00022448"/>
    </source>
</evidence>
<evidence type="ECO:0000256" key="9">
    <source>
        <dbReference type="SAM" id="Phobius"/>
    </source>
</evidence>
<reference evidence="11" key="1">
    <citation type="submission" date="2022-09" db="EMBL/GenBank/DDBJ databases">
        <title>Isolation and characterization of 3-chlorobenzoate degrading bacteria from soils in Shizuoka.</title>
        <authorList>
            <person name="Ifat A."/>
            <person name="Ogawa N."/>
            <person name="Kimbara K."/>
            <person name="Moriuchi R."/>
            <person name="Dohra H."/>
            <person name="Shintani M."/>
        </authorList>
    </citation>
    <scope>NUCLEOTIDE SEQUENCE</scope>
    <source>
        <strain evidence="11">19CS4-2</strain>
    </source>
</reference>
<dbReference type="PANTHER" id="PTHR43528:SF1">
    <property type="entry name" value="ALPHA-KETOGLUTARATE PERMEASE"/>
    <property type="match status" value="1"/>
</dbReference>
<evidence type="ECO:0000313" key="12">
    <source>
        <dbReference type="Proteomes" id="UP001055111"/>
    </source>
</evidence>
<keyword evidence="6" id="KW-0769">Symport</keyword>
<evidence type="ECO:0000256" key="5">
    <source>
        <dbReference type="ARBA" id="ARBA00022692"/>
    </source>
</evidence>
<dbReference type="Pfam" id="PF07690">
    <property type="entry name" value="MFS_1"/>
    <property type="match status" value="1"/>
</dbReference>
<keyword evidence="5 9" id="KW-0812">Transmembrane</keyword>
<evidence type="ECO:0000256" key="8">
    <source>
        <dbReference type="ARBA" id="ARBA00023136"/>
    </source>
</evidence>
<dbReference type="FunFam" id="1.20.1250.20:FF:000001">
    <property type="entry name" value="Dicarboxylate MFS transporter"/>
    <property type="match status" value="1"/>
</dbReference>
<feature type="domain" description="Major facilitator superfamily (MFS) profile" evidence="10">
    <location>
        <begin position="17"/>
        <end position="426"/>
    </location>
</feature>
<dbReference type="InterPro" id="IPR020846">
    <property type="entry name" value="MFS_dom"/>
</dbReference>
<feature type="transmembrane region" description="Helical" evidence="9">
    <location>
        <begin position="89"/>
        <end position="107"/>
    </location>
</feature>
<keyword evidence="4" id="KW-1003">Cell membrane</keyword>
<organism evidence="11 12">
    <name type="scientific">Caballeronia novacaledonica</name>
    <dbReference type="NCBI Taxonomy" id="1544861"/>
    <lineage>
        <taxon>Bacteria</taxon>
        <taxon>Pseudomonadati</taxon>
        <taxon>Pseudomonadota</taxon>
        <taxon>Betaproteobacteria</taxon>
        <taxon>Burkholderiales</taxon>
        <taxon>Burkholderiaceae</taxon>
        <taxon>Caballeronia</taxon>
    </lineage>
</organism>
<gene>
    <name evidence="11" type="ORF">CBA19CS42_08710</name>
</gene>
<dbReference type="InterPro" id="IPR011701">
    <property type="entry name" value="MFS"/>
</dbReference>
<dbReference type="Proteomes" id="UP001055111">
    <property type="component" value="Unassembled WGS sequence"/>
</dbReference>
<dbReference type="PANTHER" id="PTHR43528">
    <property type="entry name" value="ALPHA-KETOGLUTARATE PERMEASE"/>
    <property type="match status" value="1"/>
</dbReference>
<keyword evidence="8 9" id="KW-0472">Membrane</keyword>
<dbReference type="GO" id="GO:0005886">
    <property type="term" value="C:plasma membrane"/>
    <property type="evidence" value="ECO:0007669"/>
    <property type="project" value="UniProtKB-SubCell"/>
</dbReference>